<dbReference type="OrthoDB" id="2935859at2"/>
<comment type="caution">
    <text evidence="1">The sequence shown here is derived from an EMBL/GenBank/DDBJ whole genome shotgun (WGS) entry which is preliminary data.</text>
</comment>
<evidence type="ECO:0000313" key="1">
    <source>
        <dbReference type="EMBL" id="RSD28625.1"/>
    </source>
</evidence>
<dbReference type="Proteomes" id="UP000279911">
    <property type="component" value="Unassembled WGS sequence"/>
</dbReference>
<accession>A0A3R9DVY4</accession>
<name>A0A3R9DVY4_9BACI</name>
<dbReference type="RefSeq" id="WP_125478587.1">
    <property type="nucleotide sequence ID" value="NZ_RSFW01000006.1"/>
</dbReference>
<gene>
    <name evidence="1" type="ORF">EJA10_03355</name>
</gene>
<sequence length="79" mass="9386">MNFKPSQRIRPIYRIINKDEIVEAIRLIKIDIKELEKELNGEYPSIVMDAVEDTLSRYKYDLGYLERRLSRVKKTKGKG</sequence>
<dbReference type="AlphaFoldDB" id="A0A3R9DVY4"/>
<proteinExistence type="predicted"/>
<evidence type="ECO:0000313" key="2">
    <source>
        <dbReference type="Proteomes" id="UP000279911"/>
    </source>
</evidence>
<dbReference type="EMBL" id="RSFW01000006">
    <property type="protein sequence ID" value="RSD28625.1"/>
    <property type="molecule type" value="Genomic_DNA"/>
</dbReference>
<protein>
    <submittedName>
        <fullName evidence="1">Uncharacterized protein</fullName>
    </submittedName>
</protein>
<organism evidence="1 2">
    <name type="scientific">Mesobacillus subterraneus</name>
    <dbReference type="NCBI Taxonomy" id="285983"/>
    <lineage>
        <taxon>Bacteria</taxon>
        <taxon>Bacillati</taxon>
        <taxon>Bacillota</taxon>
        <taxon>Bacilli</taxon>
        <taxon>Bacillales</taxon>
        <taxon>Bacillaceae</taxon>
        <taxon>Mesobacillus</taxon>
    </lineage>
</organism>
<reference evidence="2" key="1">
    <citation type="submission" date="2018-12" db="EMBL/GenBank/DDBJ databases">
        <title>Bacillus chawlae sp. nov., Bacillus glennii sp. nov., and Bacillus saganii sp. nov. Isolated from the Vehicle Assembly Building at Kennedy Space Center where the Viking Spacecraft were Assembled.</title>
        <authorList>
            <person name="Seuylemezian A."/>
            <person name="Vaishampayan P."/>
        </authorList>
    </citation>
    <scope>NUCLEOTIDE SEQUENCE [LARGE SCALE GENOMIC DNA]</scope>
    <source>
        <strain evidence="2">DSM 13966</strain>
    </source>
</reference>